<keyword evidence="4" id="KW-1185">Reference proteome</keyword>
<evidence type="ECO:0000313" key="3">
    <source>
        <dbReference type="EMBL" id="SKC41514.1"/>
    </source>
</evidence>
<feature type="transmembrane region" description="Helical" evidence="1">
    <location>
        <begin position="383"/>
        <end position="404"/>
    </location>
</feature>
<feature type="transmembrane region" description="Helical" evidence="1">
    <location>
        <begin position="155"/>
        <end position="174"/>
    </location>
</feature>
<dbReference type="OrthoDB" id="4966979at2"/>
<dbReference type="RefSeq" id="WP_143785311.1">
    <property type="nucleotide sequence ID" value="NZ_FUZP01000001.1"/>
</dbReference>
<evidence type="ECO:0000313" key="4">
    <source>
        <dbReference type="Proteomes" id="UP000190857"/>
    </source>
</evidence>
<feature type="transmembrane region" description="Helical" evidence="1">
    <location>
        <begin position="223"/>
        <end position="243"/>
    </location>
</feature>
<dbReference type="AlphaFoldDB" id="A0A1T5IQQ2"/>
<feature type="transmembrane region" description="Helical" evidence="1">
    <location>
        <begin position="274"/>
        <end position="293"/>
    </location>
</feature>
<accession>A0A1T5IQQ2</accession>
<name>A0A1T5IQQ2_9MICO</name>
<dbReference type="Proteomes" id="UP000190857">
    <property type="component" value="Unassembled WGS sequence"/>
</dbReference>
<dbReference type="Pfam" id="PF07786">
    <property type="entry name" value="HGSNAT_cat"/>
    <property type="match status" value="1"/>
</dbReference>
<keyword evidence="1" id="KW-0472">Membrane</keyword>
<dbReference type="EMBL" id="FUZP01000001">
    <property type="protein sequence ID" value="SKC41514.1"/>
    <property type="molecule type" value="Genomic_DNA"/>
</dbReference>
<evidence type="ECO:0000259" key="2">
    <source>
        <dbReference type="Pfam" id="PF07786"/>
    </source>
</evidence>
<feature type="transmembrane region" description="Helical" evidence="1">
    <location>
        <begin position="432"/>
        <end position="451"/>
    </location>
</feature>
<protein>
    <submittedName>
        <fullName evidence="3">Uncharacterized membrane protein YeiB</fullName>
    </submittedName>
</protein>
<feature type="transmembrane region" description="Helical" evidence="1">
    <location>
        <begin position="355"/>
        <end position="376"/>
    </location>
</feature>
<keyword evidence="1" id="KW-0812">Transmembrane</keyword>
<feature type="domain" description="Heparan-alpha-glucosaminide N-acetyltransferase catalytic" evidence="2">
    <location>
        <begin position="32"/>
        <end position="254"/>
    </location>
</feature>
<feature type="transmembrane region" description="Helical" evidence="1">
    <location>
        <begin position="33"/>
        <end position="53"/>
    </location>
</feature>
<reference evidence="3 4" key="1">
    <citation type="submission" date="2017-02" db="EMBL/GenBank/DDBJ databases">
        <authorList>
            <person name="Peterson S.W."/>
        </authorList>
    </citation>
    <scope>NUCLEOTIDE SEQUENCE [LARGE SCALE GENOMIC DNA]</scope>
    <source>
        <strain evidence="3 4">VKM Ac-2059</strain>
    </source>
</reference>
<evidence type="ECO:0000256" key="1">
    <source>
        <dbReference type="SAM" id="Phobius"/>
    </source>
</evidence>
<feature type="transmembrane region" description="Helical" evidence="1">
    <location>
        <begin position="65"/>
        <end position="87"/>
    </location>
</feature>
<feature type="transmembrane region" description="Helical" evidence="1">
    <location>
        <begin position="130"/>
        <end position="149"/>
    </location>
</feature>
<dbReference type="STRING" id="123320.SAMN06309945_0742"/>
<dbReference type="InterPro" id="IPR012429">
    <property type="entry name" value="HGSNAT_cat"/>
</dbReference>
<organism evidence="3 4">
    <name type="scientific">Okibacterium fritillariae</name>
    <dbReference type="NCBI Taxonomy" id="123320"/>
    <lineage>
        <taxon>Bacteria</taxon>
        <taxon>Bacillati</taxon>
        <taxon>Actinomycetota</taxon>
        <taxon>Actinomycetes</taxon>
        <taxon>Micrococcales</taxon>
        <taxon>Microbacteriaceae</taxon>
        <taxon>Okibacterium</taxon>
    </lineage>
</organism>
<keyword evidence="1" id="KW-1133">Transmembrane helix</keyword>
<feature type="transmembrane region" description="Helical" evidence="1">
    <location>
        <begin position="181"/>
        <end position="203"/>
    </location>
</feature>
<sequence>MTDVDAGAPPRARTRPRLTRSQRLDRRLRGGRLIGIDLARFLALAGMMAAHVWNTEFPDGDATLIHIFVQGRAAALFAVLAGIGIALSTRRYLTGEVPARDSAGGRASALFADPSNVASVRARAGTGFGAASRALLMRGVVIALIGLTLGLLDSGIAIILVYYGVTFWLAIPFLRLPVRALFGIAAVWALVWPVVSFGLRTAWGVESTFENPSWQSVTDPDLVSDLFVTGVYPVLTWIVYVLVGMGVGRLITRAMDASGPRDAVARDIRPLMRVALRTLIAGAVLAVAGWGLSQLALGPLGGLDAIARGDMYTPGVMGRIEAQSMAEGSGFGLVPLDSPWWLASSLVHSGATLDLALTTGTSLIAIAVCLMIGLVVRGAGAKLLAPVAAAGAAPLTVYCAHIVAKTVMDSSIPGDRFSAGEEYLWLVSSPQLWLMHVAGALAIGLVLTLLGRSGPLETLVRWLSRQAALPLKRG</sequence>
<gene>
    <name evidence="3" type="ORF">SAMN06309945_0742</name>
</gene>
<proteinExistence type="predicted"/>